<accession>A0A165B393</accession>
<reference evidence="3 4" key="1">
    <citation type="journal article" date="2016" name="Mol. Biol. Evol.">
        <title>Comparative Genomics of Early-Diverging Mushroom-Forming Fungi Provides Insights into the Origins of Lignocellulose Decay Capabilities.</title>
        <authorList>
            <person name="Nagy L.G."/>
            <person name="Riley R."/>
            <person name="Tritt A."/>
            <person name="Adam C."/>
            <person name="Daum C."/>
            <person name="Floudas D."/>
            <person name="Sun H."/>
            <person name="Yadav J.S."/>
            <person name="Pangilinan J."/>
            <person name="Larsson K.H."/>
            <person name="Matsuura K."/>
            <person name="Barry K."/>
            <person name="Labutti K."/>
            <person name="Kuo R."/>
            <person name="Ohm R.A."/>
            <person name="Bhattacharya S.S."/>
            <person name="Shirouzu T."/>
            <person name="Yoshinaga Y."/>
            <person name="Martin F.M."/>
            <person name="Grigoriev I.V."/>
            <person name="Hibbett D.S."/>
        </authorList>
    </citation>
    <scope>NUCLEOTIDE SEQUENCE [LARGE SCALE GENOMIC DNA]</scope>
    <source>
        <strain evidence="3 4">93-53</strain>
    </source>
</reference>
<dbReference type="SUPFAM" id="SSF143113">
    <property type="entry name" value="NAP-like"/>
    <property type="match status" value="1"/>
</dbReference>
<dbReference type="InterPro" id="IPR037231">
    <property type="entry name" value="NAP-like_sf"/>
</dbReference>
<comment type="similarity">
    <text evidence="1 2">Belongs to the nucleosome assembly protein (NAP) family.</text>
</comment>
<dbReference type="RefSeq" id="XP_040757878.1">
    <property type="nucleotide sequence ID" value="XM_040905268.1"/>
</dbReference>
<dbReference type="AlphaFoldDB" id="A0A165B393"/>
<dbReference type="Proteomes" id="UP000076871">
    <property type="component" value="Unassembled WGS sequence"/>
</dbReference>
<dbReference type="GO" id="GO:0006334">
    <property type="term" value="P:nucleosome assembly"/>
    <property type="evidence" value="ECO:0007669"/>
    <property type="project" value="InterPro"/>
</dbReference>
<dbReference type="EMBL" id="KV427695">
    <property type="protein sequence ID" value="KZT00138.1"/>
    <property type="molecule type" value="Genomic_DNA"/>
</dbReference>
<evidence type="ECO:0000256" key="2">
    <source>
        <dbReference type="RuleBase" id="RU003876"/>
    </source>
</evidence>
<dbReference type="GeneID" id="63822298"/>
<dbReference type="Gene3D" id="3.30.1120.90">
    <property type="entry name" value="Nucleosome assembly protein"/>
    <property type="match status" value="1"/>
</dbReference>
<keyword evidence="4" id="KW-1185">Reference proteome</keyword>
<evidence type="ECO:0000313" key="4">
    <source>
        <dbReference type="Proteomes" id="UP000076871"/>
    </source>
</evidence>
<name>A0A165B393_9APHY</name>
<dbReference type="STRING" id="1314785.A0A165B393"/>
<proteinExistence type="inferred from homology"/>
<dbReference type="Pfam" id="PF00956">
    <property type="entry name" value="NAP"/>
    <property type="match status" value="1"/>
</dbReference>
<evidence type="ECO:0000313" key="3">
    <source>
        <dbReference type="EMBL" id="KZT00138.1"/>
    </source>
</evidence>
<dbReference type="InParanoid" id="A0A165B393"/>
<dbReference type="InterPro" id="IPR002164">
    <property type="entry name" value="NAP_family"/>
</dbReference>
<evidence type="ECO:0000256" key="1">
    <source>
        <dbReference type="ARBA" id="ARBA00009947"/>
    </source>
</evidence>
<sequence length="314" mass="36067">MTSKGVKRASPGDSTEKDLLSDVKLTDEYAAKLQGIQRELARRELILERHAQEFLLSVYEDRRSLLKGIPKFWAVALMNHNMLAMQAQHNVDQVLLSYLEDVWVARDLGESRCFTLEFHFKENPYFSNRVLKKEYRYMLHIAVEDNQPDVDGITQSMLEFSWERDVEPQAQKIDWKDDSKNLTKLCPQVMDDDGDDMPSEGGSFFNYFEHEGDPYNIGVLIVNNIFPEAIDYFLGQAGGDGMEEDDDAMEIDLGKRCLKKAKNIDDSGQVPVTNDIVLEAILDQAEGEDDSQDNVNDNVSIDYRSRCKCYEPYY</sequence>
<evidence type="ECO:0008006" key="5">
    <source>
        <dbReference type="Google" id="ProtNLM"/>
    </source>
</evidence>
<dbReference type="GO" id="GO:0005634">
    <property type="term" value="C:nucleus"/>
    <property type="evidence" value="ECO:0007669"/>
    <property type="project" value="InterPro"/>
</dbReference>
<organism evidence="3 4">
    <name type="scientific">Laetiporus sulphureus 93-53</name>
    <dbReference type="NCBI Taxonomy" id="1314785"/>
    <lineage>
        <taxon>Eukaryota</taxon>
        <taxon>Fungi</taxon>
        <taxon>Dikarya</taxon>
        <taxon>Basidiomycota</taxon>
        <taxon>Agaricomycotina</taxon>
        <taxon>Agaricomycetes</taxon>
        <taxon>Polyporales</taxon>
        <taxon>Laetiporus</taxon>
    </lineage>
</organism>
<dbReference type="FunCoup" id="A0A165B393">
    <property type="interactions" value="127"/>
</dbReference>
<gene>
    <name evidence="3" type="ORF">LAESUDRAFT_666769</name>
</gene>
<protein>
    <recommendedName>
        <fullName evidence="5">Nucleosome assembly protein</fullName>
    </recommendedName>
</protein>
<dbReference type="OrthoDB" id="19419at2759"/>
<dbReference type="PANTHER" id="PTHR11875">
    <property type="entry name" value="TESTIS-SPECIFIC Y-ENCODED PROTEIN"/>
    <property type="match status" value="1"/>
</dbReference>